<evidence type="ECO:0000313" key="13">
    <source>
        <dbReference type="Proteomes" id="UP000236724"/>
    </source>
</evidence>
<name>A0A1H6FG10_9GAMM</name>
<dbReference type="GO" id="GO:0008854">
    <property type="term" value="F:exodeoxyribonuclease V activity"/>
    <property type="evidence" value="ECO:0007669"/>
    <property type="project" value="InterPro"/>
</dbReference>
<gene>
    <name evidence="10 12" type="primary">recC</name>
    <name evidence="12" type="ORF">MBHS_03862</name>
</gene>
<keyword evidence="5 10" id="KW-0347">Helicase</keyword>
<dbReference type="Pfam" id="PF17946">
    <property type="entry name" value="RecC_C"/>
    <property type="match status" value="1"/>
</dbReference>
<dbReference type="Gene3D" id="1.10.486.10">
    <property type="entry name" value="PCRA, domain 4"/>
    <property type="match status" value="1"/>
</dbReference>
<dbReference type="GO" id="GO:0005524">
    <property type="term" value="F:ATP binding"/>
    <property type="evidence" value="ECO:0007669"/>
    <property type="project" value="UniProtKB-UniRule"/>
</dbReference>
<dbReference type="Proteomes" id="UP000236724">
    <property type="component" value="Unassembled WGS sequence"/>
</dbReference>
<feature type="domain" description="RecC C-terminal" evidence="11">
    <location>
        <begin position="766"/>
        <end position="986"/>
    </location>
</feature>
<evidence type="ECO:0000256" key="2">
    <source>
        <dbReference type="ARBA" id="ARBA00022741"/>
    </source>
</evidence>
<evidence type="ECO:0000256" key="9">
    <source>
        <dbReference type="ARBA" id="ARBA00023204"/>
    </source>
</evidence>
<evidence type="ECO:0000256" key="6">
    <source>
        <dbReference type="ARBA" id="ARBA00022839"/>
    </source>
</evidence>
<organism evidence="12 13">
    <name type="scientific">Candidatus Venteria ishoeyi</name>
    <dbReference type="NCBI Taxonomy" id="1899563"/>
    <lineage>
        <taxon>Bacteria</taxon>
        <taxon>Pseudomonadati</taxon>
        <taxon>Pseudomonadota</taxon>
        <taxon>Gammaproteobacteria</taxon>
        <taxon>Thiotrichales</taxon>
        <taxon>Thiotrichaceae</taxon>
        <taxon>Venteria</taxon>
    </lineage>
</organism>
<dbReference type="OrthoDB" id="9762834at2"/>
<evidence type="ECO:0000313" key="12">
    <source>
        <dbReference type="EMBL" id="SEH07975.1"/>
    </source>
</evidence>
<evidence type="ECO:0000256" key="4">
    <source>
        <dbReference type="ARBA" id="ARBA00022801"/>
    </source>
</evidence>
<dbReference type="AlphaFoldDB" id="A0A1H6FG10"/>
<dbReference type="InterPro" id="IPR041500">
    <property type="entry name" value="RecC_C"/>
</dbReference>
<dbReference type="InterPro" id="IPR013986">
    <property type="entry name" value="DExx_box_DNA_helicase_dom_sf"/>
</dbReference>
<dbReference type="InterPro" id="IPR027417">
    <property type="entry name" value="P-loop_NTPase"/>
</dbReference>
<dbReference type="NCBIfam" id="TIGR01450">
    <property type="entry name" value="recC"/>
    <property type="match status" value="1"/>
</dbReference>
<dbReference type="GO" id="GO:0003677">
    <property type="term" value="F:DNA binding"/>
    <property type="evidence" value="ECO:0007669"/>
    <property type="project" value="UniProtKB-UniRule"/>
</dbReference>
<keyword evidence="4 10" id="KW-0378">Hydrolase</keyword>
<dbReference type="Pfam" id="PF04257">
    <property type="entry name" value="Exonuc_V_gamma"/>
    <property type="match status" value="1"/>
</dbReference>
<dbReference type="SUPFAM" id="SSF52980">
    <property type="entry name" value="Restriction endonuclease-like"/>
    <property type="match status" value="1"/>
</dbReference>
<comment type="subunit">
    <text evidence="10">Heterotrimer of RecB, RecC and RecD. All subunits contribute to DNA-binding.</text>
</comment>
<dbReference type="Gene3D" id="1.10.10.990">
    <property type="match status" value="1"/>
</dbReference>
<keyword evidence="13" id="KW-1185">Reference proteome</keyword>
<dbReference type="InterPro" id="IPR006697">
    <property type="entry name" value="RecC"/>
</dbReference>
<evidence type="ECO:0000256" key="1">
    <source>
        <dbReference type="ARBA" id="ARBA00022722"/>
    </source>
</evidence>
<dbReference type="EMBL" id="FMSV02000542">
    <property type="protein sequence ID" value="SEH07975.1"/>
    <property type="molecule type" value="Genomic_DNA"/>
</dbReference>
<sequence>MIIHTSNRLETLLDALAASIVKPLPPLEQEQILVQSHGMGRWLSINLAQKFGIWANAQYRFPREMVQRLYRTCLPGLPDTAAFEPAVLQWRIMRLLPTVLEQAAFQPLQQYLGAEMEPLKVWQLAWRIADMLDQYQVYRPDWIRQWETDAASYTHWQACLWRLLIADSNNAENNGKLHHQVDIQQQVLAHLHQKQKIFGLPRRLSIFGISALPPFYLELFAALSPHCEVSLFLLSPSPSWHPSRQQHPLAHSMGKLNQDFLQLLETQQPRLQAHFQPGSGKNLLLALQNTMLAGQDSGRHPRSVALDDHSLQIHNCHSPLREIEVLHDHLLQLFEADPELKPSDILVMTPDIDAYAPLVQAVFNSHNKRYIPSTIADRSQQHDSQVITPFFKLLALSRERLPKSAVLSLLEYDSILQKFELHQTDQDMLSLWLERSGVRWGEDETSRTQLDLPEFRENSWQFGLDRLLLGYSMSSADEVLYQGIAPLAQVEGNDSVVLGKLLDFLKALFSRLQDLKQSHTPAQWADLLQQIMLEFFQATDNTQREMHHIRAALYRFQQETETAQFQKKQPLSVVEHWLQQAVQQNAISPGFLSGKLTFSALLPMRSIPFKVIALLGMNDRSWPRSHKTLGFDRIAVQPRTGDRSRRQDDRYLFLETLLSARQSLYISYVGQNIQDNSLQPPSVLVSELLNYLDLHFVMANGIACKTWLTRQHALQAYSPCYFNPELDRLSYAQEYLAASRLLQSAPVAKSPFIRKPLPEPDSALRSLSLKQLQSFFRNPSRWLLQERLKLQLDPDMAASEDNEALHLSGLEAFSLKNWLLKQQLDDQSTSDSYPLVLAHGQLPPGAVGAYRYQQTADEIEQFAAQVRMASAATPLEGLEFQYISENRQISGQLQGIYPKYLLRYQVSKCDANKLLRYWLEHLLLNAIAPEDYPRESHLLFQNENILFKPVDDARDQLAQLLDLYWSGLQSPLPFFPKSSYAFAQKIHQGKSVEDARRAARTQWEGNLQWPGEQDVWSQRCFGHGEALNEAFESIAEQVFLPLLVHQH</sequence>
<accession>A0A1H6FG10</accession>
<comment type="similarity">
    <text evidence="10">Belongs to the RecC family.</text>
</comment>
<keyword evidence="1 10" id="KW-0540">Nuclease</keyword>
<dbReference type="HAMAP" id="MF_01486">
    <property type="entry name" value="RecC"/>
    <property type="match status" value="1"/>
</dbReference>
<dbReference type="PANTHER" id="PTHR30591:SF1">
    <property type="entry name" value="RECBCD ENZYME SUBUNIT RECC"/>
    <property type="match status" value="1"/>
</dbReference>
<dbReference type="InterPro" id="IPR011335">
    <property type="entry name" value="Restrct_endonuc-II-like"/>
</dbReference>
<evidence type="ECO:0000256" key="3">
    <source>
        <dbReference type="ARBA" id="ARBA00022763"/>
    </source>
</evidence>
<comment type="miscellaneous">
    <text evidence="10">In the RecBCD complex, RecB has a slow 3'-5' helicase, an exonuclease activity and loads RecA onto ssDNA, RecD has a fast 5'-3' helicase activity, while RecC stimulates the ATPase and processivity of the RecB helicase and contributes to recognition of the Chi site.</text>
</comment>
<dbReference type="GO" id="GO:0003678">
    <property type="term" value="F:DNA helicase activity"/>
    <property type="evidence" value="ECO:0007669"/>
    <property type="project" value="UniProtKB-UniRule"/>
</dbReference>
<evidence type="ECO:0000256" key="8">
    <source>
        <dbReference type="ARBA" id="ARBA00023125"/>
    </source>
</evidence>
<protein>
    <recommendedName>
        <fullName evidence="10">RecBCD enzyme subunit RecC</fullName>
    </recommendedName>
    <alternativeName>
        <fullName evidence="10">Exonuclease V subunit RecC</fullName>
        <shortName evidence="10">ExoV subunit RecC</shortName>
    </alternativeName>
    <alternativeName>
        <fullName evidence="10">Helicase/nuclease RecBCD subunit RecC</fullName>
    </alternativeName>
</protein>
<keyword evidence="8 10" id="KW-0238">DNA-binding</keyword>
<evidence type="ECO:0000256" key="7">
    <source>
        <dbReference type="ARBA" id="ARBA00022840"/>
    </source>
</evidence>
<dbReference type="RefSeq" id="WP_103921562.1">
    <property type="nucleotide sequence ID" value="NZ_FMSV02000542.1"/>
</dbReference>
<reference evidence="12 13" key="1">
    <citation type="submission" date="2016-10" db="EMBL/GenBank/DDBJ databases">
        <authorList>
            <person name="de Groot N.N."/>
        </authorList>
    </citation>
    <scope>NUCLEOTIDE SEQUENCE [LARGE SCALE GENOMIC DNA]</scope>
    <source>
        <strain evidence="12">MBHS1</strain>
    </source>
</reference>
<dbReference type="Gene3D" id="1.10.10.160">
    <property type="match status" value="1"/>
</dbReference>
<keyword evidence="3 10" id="KW-0227">DNA damage</keyword>
<dbReference type="Gene3D" id="3.40.50.10930">
    <property type="match status" value="1"/>
</dbReference>
<dbReference type="PIRSF" id="PIRSF000980">
    <property type="entry name" value="RecC"/>
    <property type="match status" value="1"/>
</dbReference>
<keyword evidence="9 10" id="KW-0234">DNA repair</keyword>
<dbReference type="PANTHER" id="PTHR30591">
    <property type="entry name" value="RECBCD ENZYME SUBUNIT RECC"/>
    <property type="match status" value="1"/>
</dbReference>
<proteinExistence type="inferred from homology"/>
<keyword evidence="6 10" id="KW-0269">Exonuclease</keyword>
<comment type="function">
    <text evidence="10">A helicase/nuclease that prepares dsDNA breaks (DSB) for recombinational DNA repair. Binds to DSBs and unwinds DNA via a highly rapid and processive ATP-dependent bidirectional helicase activity. Unwinds dsDNA until it encounters a Chi (crossover hotspot instigator) sequence from the 3' direction. Cuts ssDNA a few nucleotides 3' to the Chi site. The properties and activities of the enzyme are changed at Chi. The Chi-altered holoenzyme produces a long 3'-ssDNA overhang and facilitates RecA-binding to the ssDNA for homologous DNA recombination and repair. Holoenzyme degrades any linearized DNA that is unable to undergo homologous recombination. In the holoenzyme this subunit recognizes the wild-type Chi sequence, and when added to isolated RecB increases its ATP-dependent helicase processivity.</text>
</comment>
<evidence type="ECO:0000256" key="10">
    <source>
        <dbReference type="HAMAP-Rule" id="MF_01486"/>
    </source>
</evidence>
<dbReference type="GO" id="GO:0000724">
    <property type="term" value="P:double-strand break repair via homologous recombination"/>
    <property type="evidence" value="ECO:0007669"/>
    <property type="project" value="UniProtKB-UniRule"/>
</dbReference>
<keyword evidence="2 10" id="KW-0547">Nucleotide-binding</keyword>
<keyword evidence="7 10" id="KW-0067">ATP-binding</keyword>
<evidence type="ECO:0000259" key="11">
    <source>
        <dbReference type="Pfam" id="PF17946"/>
    </source>
</evidence>
<dbReference type="GO" id="GO:0009338">
    <property type="term" value="C:exodeoxyribonuclease V complex"/>
    <property type="evidence" value="ECO:0007669"/>
    <property type="project" value="InterPro"/>
</dbReference>
<evidence type="ECO:0000256" key="5">
    <source>
        <dbReference type="ARBA" id="ARBA00022806"/>
    </source>
</evidence>
<dbReference type="SUPFAM" id="SSF52540">
    <property type="entry name" value="P-loop containing nucleoside triphosphate hydrolases"/>
    <property type="match status" value="2"/>
</dbReference>